<dbReference type="Pfam" id="PF02537">
    <property type="entry name" value="CRCB"/>
    <property type="match status" value="2"/>
</dbReference>
<dbReference type="STRING" id="1314781.A0A166BA02"/>
<keyword evidence="5 10" id="KW-1133">Transmembrane helix</keyword>
<evidence type="ECO:0000256" key="10">
    <source>
        <dbReference type="SAM" id="Phobius"/>
    </source>
</evidence>
<keyword evidence="3" id="KW-1003">Cell membrane</keyword>
<accession>A0A166BA02</accession>
<evidence type="ECO:0000313" key="11">
    <source>
        <dbReference type="EMBL" id="KZV99289.1"/>
    </source>
</evidence>
<evidence type="ECO:0000256" key="4">
    <source>
        <dbReference type="ARBA" id="ARBA00022692"/>
    </source>
</evidence>
<evidence type="ECO:0000256" key="7">
    <source>
        <dbReference type="ARBA" id="ARBA00035120"/>
    </source>
</evidence>
<reference evidence="11 12" key="1">
    <citation type="journal article" date="2016" name="Mol. Biol. Evol.">
        <title>Comparative Genomics of Early-Diverging Mushroom-Forming Fungi Provides Insights into the Origins of Lignocellulose Decay Capabilities.</title>
        <authorList>
            <person name="Nagy L.G."/>
            <person name="Riley R."/>
            <person name="Tritt A."/>
            <person name="Adam C."/>
            <person name="Daum C."/>
            <person name="Floudas D."/>
            <person name="Sun H."/>
            <person name="Yadav J.S."/>
            <person name="Pangilinan J."/>
            <person name="Larsson K.H."/>
            <person name="Matsuura K."/>
            <person name="Barry K."/>
            <person name="Labutti K."/>
            <person name="Kuo R."/>
            <person name="Ohm R.A."/>
            <person name="Bhattacharya S.S."/>
            <person name="Shirouzu T."/>
            <person name="Yoshinaga Y."/>
            <person name="Martin F.M."/>
            <person name="Grigoriev I.V."/>
            <person name="Hibbett D.S."/>
        </authorList>
    </citation>
    <scope>NUCLEOTIDE SEQUENCE [LARGE SCALE GENOMIC DNA]</scope>
    <source>
        <strain evidence="11 12">HHB12029</strain>
    </source>
</reference>
<feature type="transmembrane region" description="Helical" evidence="10">
    <location>
        <begin position="148"/>
        <end position="174"/>
    </location>
</feature>
<dbReference type="PANTHER" id="PTHR28259:SF1">
    <property type="entry name" value="FLUORIDE EXPORT PROTEIN 1-RELATED"/>
    <property type="match status" value="1"/>
</dbReference>
<gene>
    <name evidence="11" type="ORF">EXIGLDRAFT_668704</name>
</gene>
<proteinExistence type="inferred from homology"/>
<dbReference type="AlphaFoldDB" id="A0A166BA02"/>
<feature type="transmembrane region" description="Helical" evidence="10">
    <location>
        <begin position="292"/>
        <end position="310"/>
    </location>
</feature>
<dbReference type="FunCoup" id="A0A166BA02">
    <property type="interactions" value="55"/>
</dbReference>
<evidence type="ECO:0000256" key="2">
    <source>
        <dbReference type="ARBA" id="ARBA00004651"/>
    </source>
</evidence>
<comment type="catalytic activity">
    <reaction evidence="8">
        <text>fluoride(in) = fluoride(out)</text>
        <dbReference type="Rhea" id="RHEA:76159"/>
        <dbReference type="ChEBI" id="CHEBI:17051"/>
    </reaction>
    <physiologicalReaction direction="left-to-right" evidence="8">
        <dbReference type="Rhea" id="RHEA:76160"/>
    </physiologicalReaction>
</comment>
<evidence type="ECO:0000256" key="1">
    <source>
        <dbReference type="ARBA" id="ARBA00002598"/>
    </source>
</evidence>
<feature type="transmembrane region" description="Helical" evidence="10">
    <location>
        <begin position="194"/>
        <end position="212"/>
    </location>
</feature>
<comment type="subcellular location">
    <subcellularLocation>
        <location evidence="2">Cell membrane</location>
        <topology evidence="2">Multi-pass membrane protein</topology>
    </subcellularLocation>
</comment>
<evidence type="ECO:0000256" key="3">
    <source>
        <dbReference type="ARBA" id="ARBA00022475"/>
    </source>
</evidence>
<evidence type="ECO:0000256" key="6">
    <source>
        <dbReference type="ARBA" id="ARBA00023136"/>
    </source>
</evidence>
<organism evidence="11 12">
    <name type="scientific">Exidia glandulosa HHB12029</name>
    <dbReference type="NCBI Taxonomy" id="1314781"/>
    <lineage>
        <taxon>Eukaryota</taxon>
        <taxon>Fungi</taxon>
        <taxon>Dikarya</taxon>
        <taxon>Basidiomycota</taxon>
        <taxon>Agaricomycotina</taxon>
        <taxon>Agaricomycetes</taxon>
        <taxon>Auriculariales</taxon>
        <taxon>Exidiaceae</taxon>
        <taxon>Exidia</taxon>
    </lineage>
</organism>
<dbReference type="GO" id="GO:1903425">
    <property type="term" value="F:fluoride transmembrane transporter activity"/>
    <property type="evidence" value="ECO:0007669"/>
    <property type="project" value="TreeGrafter"/>
</dbReference>
<keyword evidence="12" id="KW-1185">Reference proteome</keyword>
<dbReference type="PANTHER" id="PTHR28259">
    <property type="entry name" value="FLUORIDE EXPORT PROTEIN 1-RELATED"/>
    <property type="match status" value="1"/>
</dbReference>
<dbReference type="Proteomes" id="UP000077266">
    <property type="component" value="Unassembled WGS sequence"/>
</dbReference>
<dbReference type="OrthoDB" id="409792at2759"/>
<dbReference type="GO" id="GO:0005886">
    <property type="term" value="C:plasma membrane"/>
    <property type="evidence" value="ECO:0007669"/>
    <property type="project" value="UniProtKB-SubCell"/>
</dbReference>
<evidence type="ECO:0000256" key="5">
    <source>
        <dbReference type="ARBA" id="ARBA00022989"/>
    </source>
</evidence>
<keyword evidence="4 10" id="KW-0812">Transmembrane</keyword>
<feature type="transmembrane region" description="Helical" evidence="10">
    <location>
        <begin position="233"/>
        <end position="255"/>
    </location>
</feature>
<feature type="region of interest" description="Disordered" evidence="9">
    <location>
        <begin position="50"/>
        <end position="73"/>
    </location>
</feature>
<feature type="transmembrane region" description="Helical" evidence="10">
    <location>
        <begin position="115"/>
        <end position="136"/>
    </location>
</feature>
<comment type="function">
    <text evidence="1">Fluoride channel required for the rapid expulsion of cytoplasmic fluoride.</text>
</comment>
<dbReference type="EMBL" id="KV425911">
    <property type="protein sequence ID" value="KZV99289.1"/>
    <property type="molecule type" value="Genomic_DNA"/>
</dbReference>
<name>A0A166BA02_EXIGL</name>
<feature type="transmembrane region" description="Helical" evidence="10">
    <location>
        <begin position="87"/>
        <end position="109"/>
    </location>
</feature>
<evidence type="ECO:0008006" key="13">
    <source>
        <dbReference type="Google" id="ProtNLM"/>
    </source>
</evidence>
<feature type="transmembrane region" description="Helical" evidence="10">
    <location>
        <begin position="354"/>
        <end position="378"/>
    </location>
</feature>
<protein>
    <recommendedName>
        <fullName evidence="13">CRCB-domain-containing protein</fullName>
    </recommendedName>
</protein>
<keyword evidence="6 10" id="KW-0472">Membrane</keyword>
<evidence type="ECO:0000256" key="9">
    <source>
        <dbReference type="SAM" id="MobiDB-lite"/>
    </source>
</evidence>
<evidence type="ECO:0000313" key="12">
    <source>
        <dbReference type="Proteomes" id="UP000077266"/>
    </source>
</evidence>
<sequence length="390" mass="41784">MSAGNEKPALHHADTWRSHLSEHNTPAAAHGTVGALGIEEDAPAELEVIRSRSSHSPVRTLEEDTSTPALQEETPAPVRLHPLSLHVLAPLAPASVLGVLARLGLAYLGTYAGQSAFSLAWVQWVGCFFMGLFLGLREPITASYPPLYTALTTGFCGSLTTFSGWQLDAFLAWANRTGIPRSRLHTFMDGLTRLIFTLSLSLAALSFGIHLSSHESITKRFPKRPLKTSRQRVLMLPDLLCFMVYIATIPAYLALPVAYRHMATSALLYSFPGTLARYLLGTHLNKPSFPHGTLTANLLGVALLAGFHALQRSTGGVSAHSCEVLQGLSDGFCGCLTTVSTFAVEIRSAVGGRAWSYVLVSILVAQLLCLVVLGPAWLAGAVDDRVACTG</sequence>
<comment type="similarity">
    <text evidence="7">Belongs to the fluoride channel Fluc/FEX (TC 1.A.43) family.</text>
</comment>
<evidence type="ECO:0000256" key="8">
    <source>
        <dbReference type="ARBA" id="ARBA00035585"/>
    </source>
</evidence>
<dbReference type="InterPro" id="IPR003691">
    <property type="entry name" value="FluC"/>
</dbReference>
<dbReference type="InParanoid" id="A0A166BA02"/>